<dbReference type="AlphaFoldDB" id="A0AAP0PAB5"/>
<dbReference type="EMBL" id="JBBNAE010000003">
    <property type="protein sequence ID" value="KAK9136732.1"/>
    <property type="molecule type" value="Genomic_DNA"/>
</dbReference>
<organism evidence="2 3">
    <name type="scientific">Stephania japonica</name>
    <dbReference type="NCBI Taxonomy" id="461633"/>
    <lineage>
        <taxon>Eukaryota</taxon>
        <taxon>Viridiplantae</taxon>
        <taxon>Streptophyta</taxon>
        <taxon>Embryophyta</taxon>
        <taxon>Tracheophyta</taxon>
        <taxon>Spermatophyta</taxon>
        <taxon>Magnoliopsida</taxon>
        <taxon>Ranunculales</taxon>
        <taxon>Menispermaceae</taxon>
        <taxon>Menispermoideae</taxon>
        <taxon>Cissampelideae</taxon>
        <taxon>Stephania</taxon>
    </lineage>
</organism>
<sequence>MEEEGEGPKEGDGRDEMEEKEEGGSLSRGRDGVGLGTILPVTSGASGVRPHGVSASGFHESSTTELVQHDGTGSHRTPQLKRARARVVPKMGDLPGSPPRLGGTRLVKSGILSLGTRFESRRKAVCGGHTDPPRD</sequence>
<evidence type="ECO:0000313" key="2">
    <source>
        <dbReference type="EMBL" id="KAK9136732.1"/>
    </source>
</evidence>
<name>A0AAP0PAB5_9MAGN</name>
<evidence type="ECO:0000256" key="1">
    <source>
        <dbReference type="SAM" id="MobiDB-lite"/>
    </source>
</evidence>
<gene>
    <name evidence="2" type="ORF">Sjap_007326</name>
</gene>
<keyword evidence="3" id="KW-1185">Reference proteome</keyword>
<dbReference type="Proteomes" id="UP001417504">
    <property type="component" value="Unassembled WGS sequence"/>
</dbReference>
<proteinExistence type="predicted"/>
<reference evidence="2 3" key="1">
    <citation type="submission" date="2024-01" db="EMBL/GenBank/DDBJ databases">
        <title>Genome assemblies of Stephania.</title>
        <authorList>
            <person name="Yang L."/>
        </authorList>
    </citation>
    <scope>NUCLEOTIDE SEQUENCE [LARGE SCALE GENOMIC DNA]</scope>
    <source>
        <strain evidence="2">QJT</strain>
        <tissue evidence="2">Leaf</tissue>
    </source>
</reference>
<feature type="compositionally biased region" description="Basic and acidic residues" evidence="1">
    <location>
        <begin position="1"/>
        <end position="14"/>
    </location>
</feature>
<comment type="caution">
    <text evidence="2">The sequence shown here is derived from an EMBL/GenBank/DDBJ whole genome shotgun (WGS) entry which is preliminary data.</text>
</comment>
<evidence type="ECO:0000313" key="3">
    <source>
        <dbReference type="Proteomes" id="UP001417504"/>
    </source>
</evidence>
<feature type="region of interest" description="Disordered" evidence="1">
    <location>
        <begin position="1"/>
        <end position="81"/>
    </location>
</feature>
<protein>
    <submittedName>
        <fullName evidence="2">Uncharacterized protein</fullName>
    </submittedName>
</protein>
<accession>A0AAP0PAB5</accession>